<dbReference type="PANTHER" id="PTHR46787:SF1">
    <property type="entry name" value="MOLECULAR CHAPERONE MKKS"/>
    <property type="match status" value="1"/>
</dbReference>
<dbReference type="AlphaFoldDB" id="A0A8T0FD38"/>
<dbReference type="GO" id="GO:0032502">
    <property type="term" value="P:developmental process"/>
    <property type="evidence" value="ECO:0007669"/>
    <property type="project" value="TreeGrafter"/>
</dbReference>
<dbReference type="SUPFAM" id="SSF52029">
    <property type="entry name" value="GroEL apical domain-like"/>
    <property type="match status" value="1"/>
</dbReference>
<organism evidence="1 2">
    <name type="scientific">Argiope bruennichi</name>
    <name type="common">Wasp spider</name>
    <name type="synonym">Aranea bruennichi</name>
    <dbReference type="NCBI Taxonomy" id="94029"/>
    <lineage>
        <taxon>Eukaryota</taxon>
        <taxon>Metazoa</taxon>
        <taxon>Ecdysozoa</taxon>
        <taxon>Arthropoda</taxon>
        <taxon>Chelicerata</taxon>
        <taxon>Arachnida</taxon>
        <taxon>Araneae</taxon>
        <taxon>Araneomorphae</taxon>
        <taxon>Entelegynae</taxon>
        <taxon>Araneoidea</taxon>
        <taxon>Araneidae</taxon>
        <taxon>Argiope</taxon>
    </lineage>
</organism>
<dbReference type="GO" id="GO:0051082">
    <property type="term" value="F:unfolded protein binding"/>
    <property type="evidence" value="ECO:0007669"/>
    <property type="project" value="InterPro"/>
</dbReference>
<dbReference type="InterPro" id="IPR027413">
    <property type="entry name" value="GROEL-like_equatorial_sf"/>
</dbReference>
<dbReference type="EMBL" id="JABXBU010000015">
    <property type="protein sequence ID" value="KAF8788275.1"/>
    <property type="molecule type" value="Genomic_DNA"/>
</dbReference>
<reference evidence="1" key="2">
    <citation type="submission" date="2020-06" db="EMBL/GenBank/DDBJ databases">
        <authorList>
            <person name="Sheffer M."/>
        </authorList>
    </citation>
    <scope>NUCLEOTIDE SEQUENCE</scope>
</reference>
<dbReference type="Gene3D" id="3.50.7.10">
    <property type="entry name" value="GroEL"/>
    <property type="match status" value="1"/>
</dbReference>
<dbReference type="InterPro" id="IPR027410">
    <property type="entry name" value="TCP-1-like_intermed_sf"/>
</dbReference>
<dbReference type="GO" id="GO:0005634">
    <property type="term" value="C:nucleus"/>
    <property type="evidence" value="ECO:0007669"/>
    <property type="project" value="TreeGrafter"/>
</dbReference>
<gene>
    <name evidence="1" type="ORF">HNY73_009798</name>
</gene>
<dbReference type="InterPro" id="IPR002423">
    <property type="entry name" value="Cpn60/GroEL/TCP-1"/>
</dbReference>
<proteinExistence type="predicted"/>
<evidence type="ECO:0000313" key="2">
    <source>
        <dbReference type="Proteomes" id="UP000807504"/>
    </source>
</evidence>
<sequence>MEVASSRSSNLIFDPLHQDSFTASLKILIKIIGTCIGPQAKLKLLRHEEGGSVILTSSSQRLFQFISVKNIFSKIIISAAKSQLKSFNDGGLFCVILILKTIHHALSSESPLPIIGTIYEYYATLYIECLNYTDNLCVRNVDFSNFLHLRSIVHSILSSKPGCVLTLENKNHLTNLILEAYLTIVPPPSTLLDDYNIRILNLESFNINHSKLFKGVLIPLSKVDGNCFQNKRNENGPFRIVLFTTSLAGDADLPVKHLEISTSFSVADFILKYLEGIIQKVILGKYDFLFCQKVIHPKLKKQLRNAGILFLDRLGVETTKYIQIISGGSANTSLASEISYGTVSSFKIEEIERKTFLLLNNEEIPVVSLVLGHYNAEASKELQVVCRQAISALFRILKSNRVCLGGGCTEVYTAHLWSTKVKSRWTTIQNEMGCTQGQLQESYSLFLKSVTDVCVANHQGSQLDFVTEHVHGHLWKMRDDQFPSGDDQCACGFNIASDIDSWSFLSDIGKSSLNSEAKTAENCKSHDLLVLDELSCKASAFTLAFETASLLLRSSVCVNNLH</sequence>
<dbReference type="Proteomes" id="UP000807504">
    <property type="component" value="Unassembled WGS sequence"/>
</dbReference>
<dbReference type="PANTHER" id="PTHR46787">
    <property type="entry name" value="SYNDROMES PUTATIVE CHAPERONIN-RELATED"/>
    <property type="match status" value="1"/>
</dbReference>
<dbReference type="InterPro" id="IPR028790">
    <property type="entry name" value="MKKS"/>
</dbReference>
<dbReference type="GO" id="GO:0051131">
    <property type="term" value="P:chaperone-mediated protein complex assembly"/>
    <property type="evidence" value="ECO:0007669"/>
    <property type="project" value="TreeGrafter"/>
</dbReference>
<dbReference type="GO" id="GO:0005737">
    <property type="term" value="C:cytoplasm"/>
    <property type="evidence" value="ECO:0007669"/>
    <property type="project" value="TreeGrafter"/>
</dbReference>
<reference evidence="1" key="1">
    <citation type="journal article" date="2020" name="bioRxiv">
        <title>Chromosome-level reference genome of the European wasp spider Argiope bruennichi: a resource for studies on range expansion and evolutionary adaptation.</title>
        <authorList>
            <person name="Sheffer M.M."/>
            <person name="Hoppe A."/>
            <person name="Krehenwinkel H."/>
            <person name="Uhl G."/>
            <person name="Kuss A.W."/>
            <person name="Jensen L."/>
            <person name="Jensen C."/>
            <person name="Gillespie R.G."/>
            <person name="Hoff K.J."/>
            <person name="Prost S."/>
        </authorList>
    </citation>
    <scope>NUCLEOTIDE SEQUENCE</scope>
</reference>
<dbReference type="GO" id="GO:1902636">
    <property type="term" value="C:kinociliary basal body"/>
    <property type="evidence" value="ECO:0007669"/>
    <property type="project" value="TreeGrafter"/>
</dbReference>
<accession>A0A8T0FD38</accession>
<dbReference type="InterPro" id="IPR027409">
    <property type="entry name" value="GroEL-like_apical_dom_sf"/>
</dbReference>
<dbReference type="SUPFAM" id="SSF48592">
    <property type="entry name" value="GroEL equatorial domain-like"/>
    <property type="match status" value="1"/>
</dbReference>
<dbReference type="GO" id="GO:0006457">
    <property type="term" value="P:protein folding"/>
    <property type="evidence" value="ECO:0007669"/>
    <property type="project" value="InterPro"/>
</dbReference>
<dbReference type="GO" id="GO:0060271">
    <property type="term" value="P:cilium assembly"/>
    <property type="evidence" value="ECO:0007669"/>
    <property type="project" value="InterPro"/>
</dbReference>
<evidence type="ECO:0000313" key="1">
    <source>
        <dbReference type="EMBL" id="KAF8788275.1"/>
    </source>
</evidence>
<protein>
    <submittedName>
        <fullName evidence="1">McKusick-Kaufman/Bardet-Biedl syndromes like protein</fullName>
    </submittedName>
</protein>
<dbReference type="Gene3D" id="1.10.560.10">
    <property type="entry name" value="GroEL-like equatorial domain"/>
    <property type="match status" value="1"/>
</dbReference>
<dbReference type="Pfam" id="PF00118">
    <property type="entry name" value="Cpn60_TCP1"/>
    <property type="match status" value="1"/>
</dbReference>
<keyword evidence="2" id="KW-1185">Reference proteome</keyword>
<dbReference type="GO" id="GO:0005524">
    <property type="term" value="F:ATP binding"/>
    <property type="evidence" value="ECO:0007669"/>
    <property type="project" value="InterPro"/>
</dbReference>
<name>A0A8T0FD38_ARGBR</name>
<dbReference type="Gene3D" id="3.30.260.10">
    <property type="entry name" value="TCP-1-like chaperonin intermediate domain"/>
    <property type="match status" value="1"/>
</dbReference>
<comment type="caution">
    <text evidence="1">The sequence shown here is derived from an EMBL/GenBank/DDBJ whole genome shotgun (WGS) entry which is preliminary data.</text>
</comment>